<sequence length="359" mass="41593">DLLITNIHNPTQYNDYVQNPLEVAAVPQGPALASTQQAAQQIQQRLELVAPTQQPAVAVVETVRKREYMKLTQQQKDGLWQKFIETDGRCKAEDYALQFTVRVNTVNYYKGLWKRGQDFRVMKPRGKPTKYTNDALRAMSYSFNRVQKHRPIDNNTLDKKDGRKANAIQWQRFPNDYLKIYVDETSWNLTTLNNYKWVPTGTTGHKQCKQQSLMVMSLSAITNAAEKFSHVYVGKCGDQQIFKNFMLECLDRFKDQGNIVFFMDNSQIHKSIELKELIESKGHKIHFNYPFTPEMNPIEEFFGSWKAKIDEFPEVASDTGLQQIVQLLSKAFYEVNPQIIRKIIGHINDVILARIMAME</sequence>
<organism evidence="2">
    <name type="scientific">Trepomonas sp. PC1</name>
    <dbReference type="NCBI Taxonomy" id="1076344"/>
    <lineage>
        <taxon>Eukaryota</taxon>
        <taxon>Metamonada</taxon>
        <taxon>Diplomonadida</taxon>
        <taxon>Hexamitidae</taxon>
        <taxon>Hexamitinae</taxon>
        <taxon>Trepomonas</taxon>
    </lineage>
</organism>
<proteinExistence type="predicted"/>
<keyword evidence="2" id="KW-0378">Hydrolase</keyword>
<feature type="domain" description="Tc1-like transposase DDE" evidence="1">
    <location>
        <begin position="180"/>
        <end position="313"/>
    </location>
</feature>
<dbReference type="EMBL" id="GDID01003197">
    <property type="protein sequence ID" value="JAP93409.1"/>
    <property type="molecule type" value="Transcribed_RNA"/>
</dbReference>
<reference evidence="2" key="1">
    <citation type="submission" date="2015-07" db="EMBL/GenBank/DDBJ databases">
        <title>Adaptation to a free-living lifestyle via gene acquisitions in the diplomonad Trepomonas sp. PC1.</title>
        <authorList>
            <person name="Xu F."/>
            <person name="Jerlstrom-Hultqvist J."/>
            <person name="Kolisko M."/>
            <person name="Simpson A.G.B."/>
            <person name="Roger A.J."/>
            <person name="Svard S.G."/>
            <person name="Andersson J.O."/>
        </authorList>
    </citation>
    <scope>NUCLEOTIDE SEQUENCE</scope>
    <source>
        <strain evidence="2">PC1</strain>
    </source>
</reference>
<keyword evidence="2" id="KW-0255">Endonuclease</keyword>
<feature type="non-terminal residue" evidence="2">
    <location>
        <position position="359"/>
    </location>
</feature>
<dbReference type="GO" id="GO:0004519">
    <property type="term" value="F:endonuclease activity"/>
    <property type="evidence" value="ECO:0007669"/>
    <property type="project" value="UniProtKB-KW"/>
</dbReference>
<dbReference type="InterPro" id="IPR036397">
    <property type="entry name" value="RNaseH_sf"/>
</dbReference>
<evidence type="ECO:0000313" key="2">
    <source>
        <dbReference type="EMBL" id="JAP93409.1"/>
    </source>
</evidence>
<keyword evidence="2" id="KW-0540">Nuclease</keyword>
<dbReference type="InterPro" id="IPR038717">
    <property type="entry name" value="Tc1-like_DDE_dom"/>
</dbReference>
<gene>
    <name evidence="2" type="ORF">TPC1_14324</name>
</gene>
<name>A0A146KDL4_9EUKA</name>
<accession>A0A146KDL4</accession>
<dbReference type="GO" id="GO:0003676">
    <property type="term" value="F:nucleic acid binding"/>
    <property type="evidence" value="ECO:0007669"/>
    <property type="project" value="InterPro"/>
</dbReference>
<protein>
    <submittedName>
        <fullName evidence="2">DDE superfamily endonuclease domain-containing protein</fullName>
    </submittedName>
</protein>
<feature type="non-terminal residue" evidence="2">
    <location>
        <position position="1"/>
    </location>
</feature>
<dbReference type="Gene3D" id="3.30.420.10">
    <property type="entry name" value="Ribonuclease H-like superfamily/Ribonuclease H"/>
    <property type="match status" value="1"/>
</dbReference>
<dbReference type="Pfam" id="PF13358">
    <property type="entry name" value="DDE_3"/>
    <property type="match status" value="1"/>
</dbReference>
<dbReference type="AlphaFoldDB" id="A0A146KDL4"/>
<evidence type="ECO:0000259" key="1">
    <source>
        <dbReference type="Pfam" id="PF13358"/>
    </source>
</evidence>